<name>A0A559J7D0_9BACL</name>
<evidence type="ECO:0000313" key="2">
    <source>
        <dbReference type="Proteomes" id="UP000316330"/>
    </source>
</evidence>
<reference evidence="1 2" key="1">
    <citation type="submission" date="2019-07" db="EMBL/GenBank/DDBJ databases">
        <authorList>
            <person name="Kim J."/>
        </authorList>
    </citation>
    <scope>NUCLEOTIDE SEQUENCE [LARGE SCALE GENOMIC DNA]</scope>
    <source>
        <strain evidence="1 2">G13</strain>
    </source>
</reference>
<dbReference type="AlphaFoldDB" id="A0A559J7D0"/>
<protein>
    <recommendedName>
        <fullName evidence="3">Pyridoxamine 5'-phosphate oxidase putative domain-containing protein</fullName>
    </recommendedName>
</protein>
<dbReference type="RefSeq" id="WP_144706795.1">
    <property type="nucleotide sequence ID" value="NZ_VNJJ01000020.1"/>
</dbReference>
<dbReference type="EMBL" id="VNJJ01000020">
    <property type="protein sequence ID" value="TVX95795.1"/>
    <property type="molecule type" value="Genomic_DNA"/>
</dbReference>
<dbReference type="OrthoDB" id="2618648at2"/>
<accession>A0A559J7D0</accession>
<keyword evidence="2" id="KW-1185">Reference proteome</keyword>
<comment type="caution">
    <text evidence="1">The sequence shown here is derived from an EMBL/GenBank/DDBJ whole genome shotgun (WGS) entry which is preliminary data.</text>
</comment>
<organism evidence="1 2">
    <name type="scientific">Cohnella terricola</name>
    <dbReference type="NCBI Taxonomy" id="1289167"/>
    <lineage>
        <taxon>Bacteria</taxon>
        <taxon>Bacillati</taxon>
        <taxon>Bacillota</taxon>
        <taxon>Bacilli</taxon>
        <taxon>Bacillales</taxon>
        <taxon>Paenibacillaceae</taxon>
        <taxon>Cohnella</taxon>
    </lineage>
</organism>
<gene>
    <name evidence="1" type="ORF">FPZ45_22625</name>
</gene>
<evidence type="ECO:0008006" key="3">
    <source>
        <dbReference type="Google" id="ProtNLM"/>
    </source>
</evidence>
<sequence>MMQWPVAFDRFLERPVPIYIHIAAAGEGRPPFGCRGYTARFDAEGGLVRIGILKSQWIRLQACMRQHTALAALLTCGIDNESYQVKGELERQEDLNARDRSFLEAQIRLTSRHFPDYAPLISVNPADCVSIGIRAQAVYQQTPGPDAGVLLYEREG</sequence>
<dbReference type="Proteomes" id="UP000316330">
    <property type="component" value="Unassembled WGS sequence"/>
</dbReference>
<evidence type="ECO:0000313" key="1">
    <source>
        <dbReference type="EMBL" id="TVX95795.1"/>
    </source>
</evidence>
<proteinExistence type="predicted"/>